<evidence type="ECO:0000313" key="3">
    <source>
        <dbReference type="EMBL" id="BAT28208.1"/>
    </source>
</evidence>
<dbReference type="GO" id="GO:0005829">
    <property type="term" value="C:cytosol"/>
    <property type="evidence" value="ECO:0007669"/>
    <property type="project" value="TreeGrafter"/>
</dbReference>
<dbReference type="PANTHER" id="PTHR43364:SF6">
    <property type="entry name" value="OXIDOREDUCTASE-RELATED"/>
    <property type="match status" value="1"/>
</dbReference>
<reference evidence="3" key="1">
    <citation type="journal article" date="2015" name="Proc. Natl. Acad. Sci. U.S.A.">
        <title>Bacterial clade with the ribosomal RNA operon on a small plasmid rather than the chromosome.</title>
        <authorList>
            <person name="Anda M."/>
            <person name="Ohtsubo Y."/>
            <person name="Okubo T."/>
            <person name="Sugawara M."/>
            <person name="Nagata Y."/>
            <person name="Tsuda M."/>
            <person name="Minamisawa K."/>
            <person name="Mitsui H."/>
        </authorList>
    </citation>
    <scope>NUCLEOTIDE SEQUENCE</scope>
    <source>
        <strain evidence="3">JCM 14755</strain>
    </source>
</reference>
<evidence type="ECO:0000259" key="2">
    <source>
        <dbReference type="Pfam" id="PF00248"/>
    </source>
</evidence>
<dbReference type="PANTHER" id="PTHR43364">
    <property type="entry name" value="NADH-SPECIFIC METHYLGLYOXAL REDUCTASE-RELATED"/>
    <property type="match status" value="1"/>
</dbReference>
<dbReference type="InterPro" id="IPR036812">
    <property type="entry name" value="NAD(P)_OxRdtase_dom_sf"/>
</dbReference>
<name>A0A0P0Z2D0_9HYPH</name>
<dbReference type="CDD" id="cd19081">
    <property type="entry name" value="AKR_AKR9C1"/>
    <property type="match status" value="1"/>
</dbReference>
<protein>
    <submittedName>
        <fullName evidence="3">Aldo/keto reductase</fullName>
    </submittedName>
</protein>
<organism evidence="3">
    <name type="scientific">Aureimonas frigidaquae</name>
    <dbReference type="NCBI Taxonomy" id="424757"/>
    <lineage>
        <taxon>Bacteria</taxon>
        <taxon>Pseudomonadati</taxon>
        <taxon>Pseudomonadota</taxon>
        <taxon>Alphaproteobacteria</taxon>
        <taxon>Hyphomicrobiales</taxon>
        <taxon>Aurantimonadaceae</taxon>
        <taxon>Aureimonas</taxon>
    </lineage>
</organism>
<dbReference type="EMBL" id="LC066377">
    <property type="protein sequence ID" value="BAT28208.1"/>
    <property type="molecule type" value="Genomic_DNA"/>
</dbReference>
<dbReference type="InterPro" id="IPR023210">
    <property type="entry name" value="NADP_OxRdtase_dom"/>
</dbReference>
<dbReference type="Pfam" id="PF00248">
    <property type="entry name" value="Aldo_ket_red"/>
    <property type="match status" value="1"/>
</dbReference>
<dbReference type="Gene3D" id="3.20.20.100">
    <property type="entry name" value="NADP-dependent oxidoreductase domain"/>
    <property type="match status" value="1"/>
</dbReference>
<dbReference type="GO" id="GO:0016491">
    <property type="term" value="F:oxidoreductase activity"/>
    <property type="evidence" value="ECO:0007669"/>
    <property type="project" value="UniProtKB-KW"/>
</dbReference>
<accession>A0A0P0Z2D0</accession>
<keyword evidence="1" id="KW-0560">Oxidoreductase</keyword>
<dbReference type="AlphaFoldDB" id="A0A0P0Z2D0"/>
<dbReference type="FunFam" id="3.20.20.100:FF:000004">
    <property type="entry name" value="Oxidoreductase, aldo/keto reductase"/>
    <property type="match status" value="1"/>
</dbReference>
<dbReference type="InterPro" id="IPR020471">
    <property type="entry name" value="AKR"/>
</dbReference>
<dbReference type="PRINTS" id="PR00069">
    <property type="entry name" value="ALDKETRDTASE"/>
</dbReference>
<dbReference type="InterPro" id="IPR050523">
    <property type="entry name" value="AKR_Detox_Biosynth"/>
</dbReference>
<sequence>MEKRKLGASGLSIAPLVLGGNVFGWTVDEAESFRILDAFVDHGLDAIDTADVYSAWVDGNAGGESETIIGRWLAARPGLRERVTLFTKVGSELGEGRKGLSARWIGQAVEDSLARLRTDRIDLYFSHWPDPQTPHEETLRAYQRLMESGKIRAIGASNYDAGLLQDALDTARSEGLPRYSVLQPEYNLYDRDAFEGPLSALCQEQDIGVVTYYSLASGFLSGKYRDASQLEGRARGGSVGKYLNPRGMAILDALDEVAEARAAAPAEIALAWLIHRPGVTAPIASATSVRQVESLARAVSLSLSQDEMDRLTKAGGQART</sequence>
<dbReference type="RefSeq" id="WP_062226312.1">
    <property type="nucleotide sequence ID" value="NZ_BBWR01000002.1"/>
</dbReference>
<evidence type="ECO:0000256" key="1">
    <source>
        <dbReference type="ARBA" id="ARBA00023002"/>
    </source>
</evidence>
<dbReference type="SUPFAM" id="SSF51430">
    <property type="entry name" value="NAD(P)-linked oxidoreductase"/>
    <property type="match status" value="1"/>
</dbReference>
<proteinExistence type="predicted"/>
<dbReference type="OrthoDB" id="9774523at2"/>
<feature type="domain" description="NADP-dependent oxidoreductase" evidence="2">
    <location>
        <begin position="15"/>
        <end position="313"/>
    </location>
</feature>